<evidence type="ECO:0000313" key="11">
    <source>
        <dbReference type="Proteomes" id="UP000008549"/>
    </source>
</evidence>
<feature type="transmembrane region" description="Helical" evidence="8">
    <location>
        <begin position="412"/>
        <end position="432"/>
    </location>
</feature>
<dbReference type="PANTHER" id="PTHR11388:SF76">
    <property type="entry name" value="SOLUTE CARRIER ORGANIC ANION TRANSPORTER FAMILY MEMBER"/>
    <property type="match status" value="1"/>
</dbReference>
<dbReference type="eggNOG" id="KOG3626">
    <property type="taxonomic scope" value="Eukaryota"/>
</dbReference>
<organism evidence="10 11">
    <name type="scientific">Caenorhabditis briggsae</name>
    <dbReference type="NCBI Taxonomy" id="6238"/>
    <lineage>
        <taxon>Eukaryota</taxon>
        <taxon>Metazoa</taxon>
        <taxon>Ecdysozoa</taxon>
        <taxon>Nematoda</taxon>
        <taxon>Chromadorea</taxon>
        <taxon>Rhabditida</taxon>
        <taxon>Rhabditina</taxon>
        <taxon>Rhabditomorpha</taxon>
        <taxon>Rhabditoidea</taxon>
        <taxon>Rhabditidae</taxon>
        <taxon>Peloderinae</taxon>
        <taxon>Caenorhabditis</taxon>
    </lineage>
</organism>
<keyword evidence="3" id="KW-1003">Cell membrane</keyword>
<feature type="transmembrane region" description="Helical" evidence="8">
    <location>
        <begin position="45"/>
        <end position="64"/>
    </location>
</feature>
<dbReference type="SUPFAM" id="SSF100895">
    <property type="entry name" value="Kazal-type serine protease inhibitors"/>
    <property type="match status" value="1"/>
</dbReference>
<dbReference type="EMBL" id="HE601409">
    <property type="protein sequence ID" value="CAP21666.2"/>
    <property type="molecule type" value="Genomic_DNA"/>
</dbReference>
<gene>
    <name evidence="10 12" type="ORF">CBG00196</name>
    <name evidence="10" type="ORF">CBG_00196</name>
</gene>
<dbReference type="RefSeq" id="XP_045091496.1">
    <property type="nucleotide sequence ID" value="XM_045240163.1"/>
</dbReference>
<feature type="domain" description="Kazal-like" evidence="9">
    <location>
        <begin position="536"/>
        <end position="590"/>
    </location>
</feature>
<dbReference type="SUPFAM" id="SSF103473">
    <property type="entry name" value="MFS general substrate transporter"/>
    <property type="match status" value="2"/>
</dbReference>
<evidence type="ECO:0000256" key="4">
    <source>
        <dbReference type="ARBA" id="ARBA00022692"/>
    </source>
</evidence>
<comment type="subcellular location">
    <subcellularLocation>
        <location evidence="1 8">Cell membrane</location>
        <topology evidence="1 8">Multi-pass membrane protein</topology>
    </subcellularLocation>
</comment>
<sequence length="769" mass="85935">MERIYIFLGLFSFVFFLEAIGGSYINSAVQNIERQFQMSSKTSGFMISVTSVIFHVLCSLLTLVQRETGQARWIGAGAILVSITYLMLATPNFLFPQGHHDINTTAVAAQLKPTTAQLASNSTLRELLSYQLIRDRMSQDTYMSLMKLDDETTPIEDYHPIGKPPSSNNTSYTIDGWLIDEAIIEADKVINNGTSQNNLRNSLAMFIRRRVNSSEKDIKKIRISAAAPFTFCGTLTNSLRSIIKDSKCEEQSSNNYPFMVFFFSLFFLGIGRTVPWSLGVPLLDDNIKKKSLPAYFGAISSIRVLGPICGYMIGSFCNKFYYTLNPPNGLTPADPTWIGAWWIGFLFIGTIALFPSTLLFFFPQGKQGSSSAVQLHDVHKEKLKKTVDEDRTIKMKLKDFGKSVKSVLSTKIYIGSVLGRVCDILAFKGYIVFLPKYLENHFGIPQYLVHRYMAMFGVFGFGLGAATGGWVTKKLKLNGRRAAMFVMLMSTVNVCLYSAKMFIGCDSIVNSIGLNNRYEESMNFLHHTKFFRETNYNFTRVCNSECACENARLYPVCDPTGYAYFSPCHAGCREAKQYGSNPLLDFTSCECAAGGVVSKKYCENTCKTSTVVFFLTVLPGSFVAGLGVVPAMLILLRSVPPESRSLSLGLQGMAVSLFGTLPSPIIWGLVIDAACLVWDKTCNGARGACAIYHPDRLRVWMHLLYVVIRTIALFTDIYVWKHAKHLNIMDEPVSEVRMSDSNSQLINSFQEKDNIRRNSIKMQAVQPDQ</sequence>
<feature type="transmembrane region" description="Helical" evidence="8">
    <location>
        <begin position="295"/>
        <end position="321"/>
    </location>
</feature>
<dbReference type="InterPro" id="IPR002350">
    <property type="entry name" value="Kazal_dom"/>
</dbReference>
<evidence type="ECO:0000256" key="7">
    <source>
        <dbReference type="ARBA" id="ARBA00023157"/>
    </source>
</evidence>
<dbReference type="GO" id="GO:0043252">
    <property type="term" value="P:sodium-independent organic anion transport"/>
    <property type="evidence" value="ECO:0000318"/>
    <property type="project" value="GO_Central"/>
</dbReference>
<dbReference type="AlphaFoldDB" id="A8WMG1"/>
<keyword evidence="11" id="KW-1185">Reference proteome</keyword>
<dbReference type="Proteomes" id="UP000008549">
    <property type="component" value="Unassembled WGS sequence"/>
</dbReference>
<dbReference type="GO" id="GO:0006811">
    <property type="term" value="P:monoatomic ion transport"/>
    <property type="evidence" value="ECO:0007669"/>
    <property type="project" value="UniProtKB-KW"/>
</dbReference>
<evidence type="ECO:0000256" key="6">
    <source>
        <dbReference type="ARBA" id="ARBA00023136"/>
    </source>
</evidence>
<dbReference type="KEGG" id="cbr:CBG_00196"/>
<feature type="transmembrane region" description="Helical" evidence="8">
    <location>
        <begin position="611"/>
        <end position="636"/>
    </location>
</feature>
<reference evidence="10 11" key="2">
    <citation type="journal article" date="2011" name="PLoS Genet.">
        <title>Caenorhabditis briggsae recombinant inbred line genotypes reveal inter-strain incompatibility and the evolution of recombination.</title>
        <authorList>
            <person name="Ross J.A."/>
            <person name="Koboldt D.C."/>
            <person name="Staisch J.E."/>
            <person name="Chamberlin H.M."/>
            <person name="Gupta B.P."/>
            <person name="Miller R.D."/>
            <person name="Baird S.E."/>
            <person name="Haag E.S."/>
        </authorList>
    </citation>
    <scope>NUCLEOTIDE SEQUENCE [LARGE SCALE GENOMIC DNA]</scope>
    <source>
        <strain evidence="10 11">AF16</strain>
    </source>
</reference>
<dbReference type="GeneID" id="8587286"/>
<dbReference type="PROSITE" id="PS51465">
    <property type="entry name" value="KAZAL_2"/>
    <property type="match status" value="1"/>
</dbReference>
<evidence type="ECO:0000256" key="8">
    <source>
        <dbReference type="RuleBase" id="RU362056"/>
    </source>
</evidence>
<feature type="transmembrane region" description="Helical" evidence="8">
    <location>
        <begin position="452"/>
        <end position="471"/>
    </location>
</feature>
<dbReference type="CDD" id="cd17336">
    <property type="entry name" value="MFS_SLCO_OATP"/>
    <property type="match status" value="1"/>
</dbReference>
<evidence type="ECO:0000259" key="9">
    <source>
        <dbReference type="PROSITE" id="PS51465"/>
    </source>
</evidence>
<dbReference type="NCBIfam" id="TIGR00805">
    <property type="entry name" value="oat"/>
    <property type="match status" value="1"/>
</dbReference>
<dbReference type="WormBase" id="CBG00196">
    <property type="protein sequence ID" value="CBP00044"/>
    <property type="gene ID" value="WBGene00023641"/>
</dbReference>
<feature type="transmembrane region" description="Helical" evidence="8">
    <location>
        <begin position="341"/>
        <end position="362"/>
    </location>
</feature>
<feature type="transmembrane region" description="Helical" evidence="8">
    <location>
        <begin position="702"/>
        <end position="720"/>
    </location>
</feature>
<dbReference type="FunCoup" id="A8WMG1">
    <property type="interactions" value="446"/>
</dbReference>
<feature type="transmembrane region" description="Helical" evidence="8">
    <location>
        <begin position="648"/>
        <end position="670"/>
    </location>
</feature>
<name>A8WMG1_CAEBR</name>
<dbReference type="PANTHER" id="PTHR11388">
    <property type="entry name" value="ORGANIC ANION TRANSPORTER"/>
    <property type="match status" value="1"/>
</dbReference>
<comment type="caution">
    <text evidence="8">Lacks conserved residue(s) required for the propagation of feature annotation.</text>
</comment>
<reference evidence="10 11" key="1">
    <citation type="journal article" date="2003" name="PLoS Biol.">
        <title>The genome sequence of Caenorhabditis briggsae: a platform for comparative genomics.</title>
        <authorList>
            <person name="Stein L.D."/>
            <person name="Bao Z."/>
            <person name="Blasiar D."/>
            <person name="Blumenthal T."/>
            <person name="Brent M.R."/>
            <person name="Chen N."/>
            <person name="Chinwalla A."/>
            <person name="Clarke L."/>
            <person name="Clee C."/>
            <person name="Coghlan A."/>
            <person name="Coulson A."/>
            <person name="D'Eustachio P."/>
            <person name="Fitch D.H."/>
            <person name="Fulton L.A."/>
            <person name="Fulton R.E."/>
            <person name="Griffiths-Jones S."/>
            <person name="Harris T.W."/>
            <person name="Hillier L.W."/>
            <person name="Kamath R."/>
            <person name="Kuwabara P.E."/>
            <person name="Mardis E.R."/>
            <person name="Marra M.A."/>
            <person name="Miner T.L."/>
            <person name="Minx P."/>
            <person name="Mullikin J.C."/>
            <person name="Plumb R.W."/>
            <person name="Rogers J."/>
            <person name="Schein J.E."/>
            <person name="Sohrmann M."/>
            <person name="Spieth J."/>
            <person name="Stajich J.E."/>
            <person name="Wei C."/>
            <person name="Willey D."/>
            <person name="Wilson R.K."/>
            <person name="Durbin R."/>
            <person name="Waterston R.H."/>
        </authorList>
    </citation>
    <scope>NUCLEOTIDE SEQUENCE [LARGE SCALE GENOMIC DNA]</scope>
    <source>
        <strain evidence="10 11">AF16</strain>
    </source>
</reference>
<feature type="transmembrane region" description="Helical" evidence="8">
    <location>
        <begin position="71"/>
        <end position="88"/>
    </location>
</feature>
<comment type="similarity">
    <text evidence="2 8">Belongs to the organo anion transporter (TC 2.A.60) family.</text>
</comment>
<dbReference type="GO" id="GO:0016323">
    <property type="term" value="C:basolateral plasma membrane"/>
    <property type="evidence" value="ECO:0000318"/>
    <property type="project" value="GO_Central"/>
</dbReference>
<evidence type="ECO:0000256" key="3">
    <source>
        <dbReference type="ARBA" id="ARBA00022475"/>
    </source>
</evidence>
<dbReference type="GO" id="GO:0015347">
    <property type="term" value="F:sodium-independent organic anion transmembrane transporter activity"/>
    <property type="evidence" value="ECO:0000318"/>
    <property type="project" value="GO_Central"/>
</dbReference>
<keyword evidence="5 8" id="KW-1133">Transmembrane helix</keyword>
<dbReference type="Pfam" id="PF03137">
    <property type="entry name" value="OATP"/>
    <property type="match status" value="2"/>
</dbReference>
<dbReference type="InParanoid" id="A8WMG1"/>
<keyword evidence="8" id="KW-0406">Ion transport</keyword>
<evidence type="ECO:0000313" key="10">
    <source>
        <dbReference type="EMBL" id="CAP21666.2"/>
    </source>
</evidence>
<accession>A8WMG1</accession>
<protein>
    <recommendedName>
        <fullName evidence="8">Solute carrier organic anion transporter family member</fullName>
    </recommendedName>
</protein>
<dbReference type="CTD" id="8587286"/>
<dbReference type="Gene3D" id="1.20.1250.20">
    <property type="entry name" value="MFS general substrate transporter like domains"/>
    <property type="match status" value="1"/>
</dbReference>
<dbReference type="FunFam" id="1.20.1250.20:FF:000906">
    <property type="entry name" value="Solute carrier organic anion transporter family member"/>
    <property type="match status" value="1"/>
</dbReference>
<keyword evidence="6 8" id="KW-0472">Membrane</keyword>
<evidence type="ECO:0000256" key="2">
    <source>
        <dbReference type="ARBA" id="ARBA00009657"/>
    </source>
</evidence>
<keyword evidence="7" id="KW-1015">Disulfide bond</keyword>
<dbReference type="HOGENOM" id="CLU_008954_1_3_1"/>
<evidence type="ECO:0000256" key="1">
    <source>
        <dbReference type="ARBA" id="ARBA00004651"/>
    </source>
</evidence>
<dbReference type="InterPro" id="IPR004156">
    <property type="entry name" value="OATP"/>
</dbReference>
<dbReference type="InterPro" id="IPR036058">
    <property type="entry name" value="Kazal_dom_sf"/>
</dbReference>
<evidence type="ECO:0000313" key="12">
    <source>
        <dbReference type="WormBase" id="CBG00196"/>
    </source>
</evidence>
<keyword evidence="4 8" id="KW-0812">Transmembrane</keyword>
<proteinExistence type="inferred from homology"/>
<evidence type="ECO:0000256" key="5">
    <source>
        <dbReference type="ARBA" id="ARBA00022989"/>
    </source>
</evidence>
<dbReference type="OMA" id="NFAPICG"/>
<keyword evidence="8" id="KW-0813">Transport</keyword>
<dbReference type="InterPro" id="IPR036259">
    <property type="entry name" value="MFS_trans_sf"/>
</dbReference>
<feature type="transmembrane region" description="Helical" evidence="8">
    <location>
        <begin position="256"/>
        <end position="274"/>
    </location>
</feature>